<dbReference type="AlphaFoldDB" id="D7NFL9"/>
<dbReference type="HOGENOM" id="CLU_105312_0_0_10"/>
<reference evidence="2 3" key="1">
    <citation type="submission" date="2010-02" db="EMBL/GenBank/DDBJ databases">
        <title>The Genome Sequence of Prevotella oris strain C735.</title>
        <authorList>
            <consortium name="The Broad Institute Genome Sequencing Platform"/>
            <person name="Ward D."/>
            <person name="Feldgarden M."/>
            <person name="Earl A."/>
            <person name="Young S.K."/>
            <person name="Zeng Q."/>
            <person name="Koehrsen M."/>
            <person name="Alvarado L."/>
            <person name="Berlin A."/>
            <person name="Bochicchio J."/>
            <person name="Borenstein D."/>
            <person name="Chapman S.B."/>
            <person name="Chen Z."/>
            <person name="Engels R."/>
            <person name="Freedman E."/>
            <person name="Gellesch M."/>
            <person name="Goldberg J."/>
            <person name="Griggs A."/>
            <person name="Gujja S."/>
            <person name="Heilman E."/>
            <person name="Heiman D."/>
            <person name="Hepburn T."/>
            <person name="Howarth C."/>
            <person name="Jen D."/>
            <person name="Larson L."/>
            <person name="Mehta T."/>
            <person name="Park D."/>
            <person name="Pearson M."/>
            <person name="Roberts A."/>
            <person name="Saif S."/>
            <person name="Shea T."/>
            <person name="Shenoy N."/>
            <person name="Sisk P."/>
            <person name="Stolte C."/>
            <person name="Sykes S."/>
            <person name="Thomson T."/>
            <person name="Walk T."/>
            <person name="White J."/>
            <person name="Yandava C."/>
            <person name="Sibley C.D."/>
            <person name="Field T.R."/>
            <person name="Grinwis M."/>
            <person name="Eshaghurshan C.S."/>
            <person name="Surette M.G."/>
            <person name="Haas B."/>
            <person name="Nusbaum C."/>
            <person name="Birren B."/>
        </authorList>
    </citation>
    <scope>NUCLEOTIDE SEQUENCE [LARGE SCALE GENOMIC DNA]</scope>
    <source>
        <strain evidence="2 3">C735</strain>
    </source>
</reference>
<dbReference type="Gene3D" id="1.10.260.40">
    <property type="entry name" value="lambda repressor-like DNA-binding domains"/>
    <property type="match status" value="1"/>
</dbReference>
<dbReference type="GO" id="GO:0003677">
    <property type="term" value="F:DNA binding"/>
    <property type="evidence" value="ECO:0007669"/>
    <property type="project" value="UniProtKB-KW"/>
</dbReference>
<dbReference type="CDD" id="cd00093">
    <property type="entry name" value="HTH_XRE"/>
    <property type="match status" value="1"/>
</dbReference>
<dbReference type="Pfam" id="PF01381">
    <property type="entry name" value="HTH_3"/>
    <property type="match status" value="1"/>
</dbReference>
<evidence type="ECO:0000313" key="3">
    <source>
        <dbReference type="Proteomes" id="UP000003805"/>
    </source>
</evidence>
<evidence type="ECO:0000259" key="1">
    <source>
        <dbReference type="PROSITE" id="PS50943"/>
    </source>
</evidence>
<accession>D7NFL9</accession>
<feature type="domain" description="HTH cro/C1-type" evidence="1">
    <location>
        <begin position="10"/>
        <end position="65"/>
    </location>
</feature>
<dbReference type="Proteomes" id="UP000003805">
    <property type="component" value="Unassembled WGS sequence"/>
</dbReference>
<keyword evidence="2" id="KW-0238">DNA-binding</keyword>
<dbReference type="RefSeq" id="WP_004378621.1">
    <property type="nucleotide sequence ID" value="NZ_GL349573.1"/>
</dbReference>
<dbReference type="InterPro" id="IPR010982">
    <property type="entry name" value="Lambda_DNA-bd_dom_sf"/>
</dbReference>
<keyword evidence="3" id="KW-1185">Reference proteome</keyword>
<gene>
    <name evidence="2" type="ORF">HMPREF0665_02360</name>
</gene>
<organism evidence="2 3">
    <name type="scientific">Segatella oris C735</name>
    <dbReference type="NCBI Taxonomy" id="563008"/>
    <lineage>
        <taxon>Bacteria</taxon>
        <taxon>Pseudomonadati</taxon>
        <taxon>Bacteroidota</taxon>
        <taxon>Bacteroidia</taxon>
        <taxon>Bacteroidales</taxon>
        <taxon>Prevotellaceae</taxon>
        <taxon>Segatella</taxon>
    </lineage>
</organism>
<dbReference type="EMBL" id="GL349573">
    <property type="protein sequence ID" value="EFI47664.1"/>
    <property type="molecule type" value="Genomic_DNA"/>
</dbReference>
<evidence type="ECO:0000313" key="2">
    <source>
        <dbReference type="EMBL" id="EFI47664.1"/>
    </source>
</evidence>
<proteinExistence type="predicted"/>
<sequence>MAEGTITDRIVQIMEKEGHTVSTFARKLGISWTSANNIISGRNVPNYETIVRIIENFEWVDANWLVMGQKSEADTDKKKLYSVIAMQQKTIEGQQKTIDRLTTKLVQDLHGESSKKVADVG</sequence>
<dbReference type="eggNOG" id="COG3093">
    <property type="taxonomic scope" value="Bacteria"/>
</dbReference>
<dbReference type="SUPFAM" id="SSF47413">
    <property type="entry name" value="lambda repressor-like DNA-binding domains"/>
    <property type="match status" value="1"/>
</dbReference>
<name>D7NFL9_9BACT</name>
<dbReference type="PROSITE" id="PS50943">
    <property type="entry name" value="HTH_CROC1"/>
    <property type="match status" value="1"/>
</dbReference>
<dbReference type="InterPro" id="IPR001387">
    <property type="entry name" value="Cro/C1-type_HTH"/>
</dbReference>
<protein>
    <submittedName>
        <fullName evidence="2">DNA-binding protein</fullName>
    </submittedName>
</protein>